<reference evidence="2" key="1">
    <citation type="journal article" date="2023" name="Mol. Phylogenet. Evol.">
        <title>Genome-scale phylogeny and comparative genomics of the fungal order Sordariales.</title>
        <authorList>
            <person name="Hensen N."/>
            <person name="Bonometti L."/>
            <person name="Westerberg I."/>
            <person name="Brannstrom I.O."/>
            <person name="Guillou S."/>
            <person name="Cros-Aarteil S."/>
            <person name="Calhoun S."/>
            <person name="Haridas S."/>
            <person name="Kuo A."/>
            <person name="Mondo S."/>
            <person name="Pangilinan J."/>
            <person name="Riley R."/>
            <person name="LaButti K."/>
            <person name="Andreopoulos B."/>
            <person name="Lipzen A."/>
            <person name="Chen C."/>
            <person name="Yan M."/>
            <person name="Daum C."/>
            <person name="Ng V."/>
            <person name="Clum A."/>
            <person name="Steindorff A."/>
            <person name="Ohm R.A."/>
            <person name="Martin F."/>
            <person name="Silar P."/>
            <person name="Natvig D.O."/>
            <person name="Lalanne C."/>
            <person name="Gautier V."/>
            <person name="Ament-Velasquez S.L."/>
            <person name="Kruys A."/>
            <person name="Hutchinson M.I."/>
            <person name="Powell A.J."/>
            <person name="Barry K."/>
            <person name="Miller A.N."/>
            <person name="Grigoriev I.V."/>
            <person name="Debuchy R."/>
            <person name="Gladieux P."/>
            <person name="Hiltunen Thoren M."/>
            <person name="Johannesson H."/>
        </authorList>
    </citation>
    <scope>NUCLEOTIDE SEQUENCE</scope>
    <source>
        <strain evidence="2">CBS 892.96</strain>
    </source>
</reference>
<reference evidence="2" key="2">
    <citation type="submission" date="2023-05" db="EMBL/GenBank/DDBJ databases">
        <authorList>
            <consortium name="Lawrence Berkeley National Laboratory"/>
            <person name="Steindorff A."/>
            <person name="Hensen N."/>
            <person name="Bonometti L."/>
            <person name="Westerberg I."/>
            <person name="Brannstrom I.O."/>
            <person name="Guillou S."/>
            <person name="Cros-Aarteil S."/>
            <person name="Calhoun S."/>
            <person name="Haridas S."/>
            <person name="Kuo A."/>
            <person name="Mondo S."/>
            <person name="Pangilinan J."/>
            <person name="Riley R."/>
            <person name="Labutti K."/>
            <person name="Andreopoulos B."/>
            <person name="Lipzen A."/>
            <person name="Chen C."/>
            <person name="Yanf M."/>
            <person name="Daum C."/>
            <person name="Ng V."/>
            <person name="Clum A."/>
            <person name="Ohm R."/>
            <person name="Martin F."/>
            <person name="Silar P."/>
            <person name="Natvig D."/>
            <person name="Lalanne C."/>
            <person name="Gautier V."/>
            <person name="Ament-Velasquez S.L."/>
            <person name="Kruys A."/>
            <person name="Hutchinson M.I."/>
            <person name="Powell A.J."/>
            <person name="Barry K."/>
            <person name="Miller A.N."/>
            <person name="Grigoriev I.V."/>
            <person name="Debuchy R."/>
            <person name="Gladieux P."/>
            <person name="Thoren M.H."/>
            <person name="Johannesson H."/>
        </authorList>
    </citation>
    <scope>NUCLEOTIDE SEQUENCE</scope>
    <source>
        <strain evidence="2">CBS 892.96</strain>
    </source>
</reference>
<keyword evidence="3" id="KW-1185">Reference proteome</keyword>
<proteinExistence type="predicted"/>
<keyword evidence="1" id="KW-1133">Transmembrane helix</keyword>
<dbReference type="EMBL" id="MU866423">
    <property type="protein sequence ID" value="KAK4172463.1"/>
    <property type="molecule type" value="Genomic_DNA"/>
</dbReference>
<feature type="transmembrane region" description="Helical" evidence="1">
    <location>
        <begin position="26"/>
        <end position="46"/>
    </location>
</feature>
<sequence>MVHGMVQVTMVSRFYMISWERLLQHFFELISGHSIIGLGLVGVWYLQIGNSRQWRWQGNGMHTRLWCFWGWTLGGLFDGVSVS</sequence>
<dbReference type="Proteomes" id="UP001302321">
    <property type="component" value="Unassembled WGS sequence"/>
</dbReference>
<keyword evidence="1" id="KW-0812">Transmembrane</keyword>
<protein>
    <submittedName>
        <fullName evidence="2">Uncharacterized protein</fullName>
    </submittedName>
</protein>
<gene>
    <name evidence="2" type="ORF">QBC36DRAFT_337858</name>
</gene>
<comment type="caution">
    <text evidence="2">The sequence shown here is derived from an EMBL/GenBank/DDBJ whole genome shotgun (WGS) entry which is preliminary data.</text>
</comment>
<evidence type="ECO:0000313" key="2">
    <source>
        <dbReference type="EMBL" id="KAK4172463.1"/>
    </source>
</evidence>
<evidence type="ECO:0000313" key="3">
    <source>
        <dbReference type="Proteomes" id="UP001302321"/>
    </source>
</evidence>
<name>A0AAN7A396_9PEZI</name>
<dbReference type="AlphaFoldDB" id="A0AAN7A396"/>
<keyword evidence="1" id="KW-0472">Membrane</keyword>
<accession>A0AAN7A396</accession>
<organism evidence="2 3">
    <name type="scientific">Triangularia setosa</name>
    <dbReference type="NCBI Taxonomy" id="2587417"/>
    <lineage>
        <taxon>Eukaryota</taxon>
        <taxon>Fungi</taxon>
        <taxon>Dikarya</taxon>
        <taxon>Ascomycota</taxon>
        <taxon>Pezizomycotina</taxon>
        <taxon>Sordariomycetes</taxon>
        <taxon>Sordariomycetidae</taxon>
        <taxon>Sordariales</taxon>
        <taxon>Podosporaceae</taxon>
        <taxon>Triangularia</taxon>
    </lineage>
</organism>
<evidence type="ECO:0000256" key="1">
    <source>
        <dbReference type="SAM" id="Phobius"/>
    </source>
</evidence>